<feature type="domain" description="Rhamnogalacturonan lyase family 11 C-terminal" evidence="1">
    <location>
        <begin position="11"/>
        <end position="124"/>
    </location>
</feature>
<evidence type="ECO:0000313" key="2">
    <source>
        <dbReference type="EMBL" id="EKC44443.1"/>
    </source>
</evidence>
<proteinExistence type="predicted"/>
<dbReference type="EMBL" id="AJWY01014191">
    <property type="protein sequence ID" value="EKC44443.1"/>
    <property type="molecule type" value="Genomic_DNA"/>
</dbReference>
<protein>
    <submittedName>
        <fullName evidence="2">FG-GAP repeat-containing protein</fullName>
    </submittedName>
</protein>
<sequence length="128" mass="14469">MPGTLDGSTYQIEAYLSDGTFLWSKDLGQGIEPGVWYSPFIAYDFNGDGKAEIALKTAPETTKRNEKGRVDSGEEYLSVWDGMTGKEITRVDWPERNDRYGNLVRQNRNQIGMAYLDGKTPYIIGMSW</sequence>
<name>K1RFS2_9ZZZZ</name>
<evidence type="ECO:0000259" key="1">
    <source>
        <dbReference type="Pfam" id="PF21348"/>
    </source>
</evidence>
<gene>
    <name evidence="2" type="ORF">LEA_20646</name>
</gene>
<dbReference type="InterPro" id="IPR028994">
    <property type="entry name" value="Integrin_alpha_N"/>
</dbReference>
<dbReference type="PANTHER" id="PTHR43118">
    <property type="entry name" value="RHAMNOGALACTURONAN LYASE (EUROFUNG)"/>
    <property type="match status" value="1"/>
</dbReference>
<dbReference type="PANTHER" id="PTHR43118:SF1">
    <property type="entry name" value="RHAMNOGALACTURONAN LYASE (EUROFUNG)"/>
    <property type="match status" value="1"/>
</dbReference>
<organism evidence="2">
    <name type="scientific">human gut metagenome</name>
    <dbReference type="NCBI Taxonomy" id="408170"/>
    <lineage>
        <taxon>unclassified sequences</taxon>
        <taxon>metagenomes</taxon>
        <taxon>organismal metagenomes</taxon>
    </lineage>
</organism>
<dbReference type="AlphaFoldDB" id="K1RFS2"/>
<accession>K1RFS2</accession>
<dbReference type="InterPro" id="IPR034641">
    <property type="entry name" value="RGL11"/>
</dbReference>
<feature type="non-terminal residue" evidence="2">
    <location>
        <position position="128"/>
    </location>
</feature>
<dbReference type="Pfam" id="PF21348">
    <property type="entry name" value="RGL11_C"/>
    <property type="match status" value="1"/>
</dbReference>
<reference evidence="2" key="1">
    <citation type="journal article" date="2013" name="Environ. Microbiol.">
        <title>Microbiota from the distal guts of lean and obese adolescents exhibit partial functional redundancy besides clear differences in community structure.</title>
        <authorList>
            <person name="Ferrer M."/>
            <person name="Ruiz A."/>
            <person name="Lanza F."/>
            <person name="Haange S.B."/>
            <person name="Oberbach A."/>
            <person name="Till H."/>
            <person name="Bargiela R."/>
            <person name="Campoy C."/>
            <person name="Segura M.T."/>
            <person name="Richter M."/>
            <person name="von Bergen M."/>
            <person name="Seifert J."/>
            <person name="Suarez A."/>
        </authorList>
    </citation>
    <scope>NUCLEOTIDE SEQUENCE</scope>
</reference>
<comment type="caution">
    <text evidence="2">The sequence shown here is derived from an EMBL/GenBank/DDBJ whole genome shotgun (WGS) entry which is preliminary data.</text>
</comment>
<dbReference type="SUPFAM" id="SSF69318">
    <property type="entry name" value="Integrin alpha N-terminal domain"/>
    <property type="match status" value="1"/>
</dbReference>
<dbReference type="InterPro" id="IPR049366">
    <property type="entry name" value="RGL11_C"/>
</dbReference>